<proteinExistence type="predicted"/>
<gene>
    <name evidence="1" type="ORF">BRAFLDRAFT_128762</name>
</gene>
<evidence type="ECO:0008006" key="2">
    <source>
        <dbReference type="Google" id="ProtNLM"/>
    </source>
</evidence>
<evidence type="ECO:0000313" key="1">
    <source>
        <dbReference type="EMBL" id="EEN49640.1"/>
    </source>
</evidence>
<dbReference type="InParanoid" id="C3ZCY7"/>
<sequence length="160" mass="17840">MVLYVNDLSKMDLRDNKRRLKNVMGELETRNGRLTEMMVRVETLNAMKTAAEQGQTITEEKSCSSNRECDSTQCCRVNGYPLTGLYPIMEGATTSLGTCGPKPQDGEVCSLMYVSDNCACADGLRCWGGITGIQPISGTCRTPEYIQQQYDNNPFWFLIP</sequence>
<protein>
    <recommendedName>
        <fullName evidence="2">Prokineticin domain-containing protein</fullName>
    </recommendedName>
</protein>
<reference evidence="1" key="1">
    <citation type="journal article" date="2008" name="Nature">
        <title>The amphioxus genome and the evolution of the chordate karyotype.</title>
        <authorList>
            <consortium name="US DOE Joint Genome Institute (JGI-PGF)"/>
            <person name="Putnam N.H."/>
            <person name="Butts T."/>
            <person name="Ferrier D.E.K."/>
            <person name="Furlong R.F."/>
            <person name="Hellsten U."/>
            <person name="Kawashima T."/>
            <person name="Robinson-Rechavi M."/>
            <person name="Shoguchi E."/>
            <person name="Terry A."/>
            <person name="Yu J.-K."/>
            <person name="Benito-Gutierrez E.L."/>
            <person name="Dubchak I."/>
            <person name="Garcia-Fernandez J."/>
            <person name="Gibson-Brown J.J."/>
            <person name="Grigoriev I.V."/>
            <person name="Horton A.C."/>
            <person name="de Jong P.J."/>
            <person name="Jurka J."/>
            <person name="Kapitonov V.V."/>
            <person name="Kohara Y."/>
            <person name="Kuroki Y."/>
            <person name="Lindquist E."/>
            <person name="Lucas S."/>
            <person name="Osoegawa K."/>
            <person name="Pennacchio L.A."/>
            <person name="Salamov A.A."/>
            <person name="Satou Y."/>
            <person name="Sauka-Spengler T."/>
            <person name="Schmutz J."/>
            <person name="Shin-I T."/>
            <person name="Toyoda A."/>
            <person name="Bronner-Fraser M."/>
            <person name="Fujiyama A."/>
            <person name="Holland L.Z."/>
            <person name="Holland P.W.H."/>
            <person name="Satoh N."/>
            <person name="Rokhsar D.S."/>
        </authorList>
    </citation>
    <scope>NUCLEOTIDE SEQUENCE [LARGE SCALE GENOMIC DNA]</scope>
    <source>
        <strain evidence="1">S238N-H82</strain>
        <tissue evidence="1">Testes</tissue>
    </source>
</reference>
<name>C3ZCY7_BRAFL</name>
<accession>C3ZCY7</accession>
<dbReference type="AlphaFoldDB" id="C3ZCY7"/>
<organism>
    <name type="scientific">Branchiostoma floridae</name>
    <name type="common">Florida lancelet</name>
    <name type="synonym">Amphioxus</name>
    <dbReference type="NCBI Taxonomy" id="7739"/>
    <lineage>
        <taxon>Eukaryota</taxon>
        <taxon>Metazoa</taxon>
        <taxon>Chordata</taxon>
        <taxon>Cephalochordata</taxon>
        <taxon>Leptocardii</taxon>
        <taxon>Amphioxiformes</taxon>
        <taxon>Branchiostomatidae</taxon>
        <taxon>Branchiostoma</taxon>
    </lineage>
</organism>
<dbReference type="EMBL" id="GG666610">
    <property type="protein sequence ID" value="EEN49640.1"/>
    <property type="molecule type" value="Genomic_DNA"/>
</dbReference>